<feature type="domain" description="Gfo/Idh/MocA-like oxidoreductase N-terminal" evidence="1">
    <location>
        <begin position="5"/>
        <end position="122"/>
    </location>
</feature>
<dbReference type="EMBL" id="CP080764">
    <property type="protein sequence ID" value="QYY42575.1"/>
    <property type="molecule type" value="Genomic_DNA"/>
</dbReference>
<organism evidence="4 5">
    <name type="scientific">Aneurinibacillus thermoaerophilus</name>
    <dbReference type="NCBI Taxonomy" id="143495"/>
    <lineage>
        <taxon>Bacteria</taxon>
        <taxon>Bacillati</taxon>
        <taxon>Bacillota</taxon>
        <taxon>Bacilli</taxon>
        <taxon>Bacillales</taxon>
        <taxon>Paenibacillaceae</taxon>
        <taxon>Aneurinibacillus group</taxon>
        <taxon>Aneurinibacillus</taxon>
    </lineage>
</organism>
<dbReference type="PANTHER" id="PTHR43249:SF1">
    <property type="entry name" value="D-GLUCOSIDE 3-DEHYDROGENASE"/>
    <property type="match status" value="1"/>
</dbReference>
<dbReference type="InterPro" id="IPR000683">
    <property type="entry name" value="Gfo/Idh/MocA-like_OxRdtase_N"/>
</dbReference>
<dbReference type="Pfam" id="PF01408">
    <property type="entry name" value="GFO_IDH_MocA"/>
    <property type="match status" value="1"/>
</dbReference>
<sequence>MSTISFAIVGCGHIATKHIEAIRNIEQAELAAVCDTNPARIQEYMKKHNVRGYLSLEEMLANEPDLDVVNICTPSGLHAPLAVQAAAAKKHVIVEKPIALTLEDADRIIQACAENNVKLSVVHPNRFRPAVTELKKLIDKGLFGKLSHVNATVRWNRDQSYYDQAAWRGTKAMDGGVLMNQAIHNLDLLYWLAGPVEEVQAYNATRLRNIEAEDVSVAVLRFTDGALGIIEAAATVYPQNYEESLSIFGETGTAVISGRTANWIKHLIFKDIPEKETAKIMEKVEQDPYGTPGHQHIIADMIRAIREDREPLVTGWDGRNALQLVLTIYEAAEKHAPVKWSHHKEVVSTIVRGVY</sequence>
<dbReference type="Pfam" id="PF22725">
    <property type="entry name" value="GFO_IDH_MocA_C3"/>
    <property type="match status" value="1"/>
</dbReference>
<protein>
    <submittedName>
        <fullName evidence="3">Gfo/Idh/MocA family oxidoreductase</fullName>
    </submittedName>
    <submittedName>
        <fullName evidence="4">Predicted dehydrogenase</fullName>
    </submittedName>
</protein>
<dbReference type="Gene3D" id="3.40.50.720">
    <property type="entry name" value="NAD(P)-binding Rossmann-like Domain"/>
    <property type="match status" value="1"/>
</dbReference>
<dbReference type="Gene3D" id="3.30.360.10">
    <property type="entry name" value="Dihydrodipicolinate Reductase, domain 2"/>
    <property type="match status" value="1"/>
</dbReference>
<accession>A0A1G7ZZ34</accession>
<evidence type="ECO:0000259" key="2">
    <source>
        <dbReference type="Pfam" id="PF22725"/>
    </source>
</evidence>
<dbReference type="PANTHER" id="PTHR43249">
    <property type="entry name" value="UDP-N-ACETYL-2-AMINO-2-DEOXY-D-GLUCURONATE OXIDASE"/>
    <property type="match status" value="1"/>
</dbReference>
<reference evidence="3 6" key="2">
    <citation type="submission" date="2021-08" db="EMBL/GenBank/DDBJ databases">
        <title>Complete genome sequence of the strain Aneurinibacillus thermoaerophilus CCM 8960.</title>
        <authorList>
            <person name="Musilova J."/>
            <person name="Kourilova X."/>
            <person name="Pernicova I."/>
            <person name="Bezdicek M."/>
            <person name="Lengerova M."/>
            <person name="Obruca S."/>
            <person name="Sedlar K."/>
        </authorList>
    </citation>
    <scope>NUCLEOTIDE SEQUENCE [LARGE SCALE GENOMIC DNA]</scope>
    <source>
        <strain evidence="3 6">CCM 8960</strain>
    </source>
</reference>
<dbReference type="Proteomes" id="UP000826616">
    <property type="component" value="Chromosome"/>
</dbReference>
<name>A0A1G7ZZ34_ANETH</name>
<evidence type="ECO:0000313" key="5">
    <source>
        <dbReference type="Proteomes" id="UP000198956"/>
    </source>
</evidence>
<evidence type="ECO:0000313" key="6">
    <source>
        <dbReference type="Proteomes" id="UP000826616"/>
    </source>
</evidence>
<dbReference type="SUPFAM" id="SSF55347">
    <property type="entry name" value="Glyceraldehyde-3-phosphate dehydrogenase-like, C-terminal domain"/>
    <property type="match status" value="1"/>
</dbReference>
<feature type="domain" description="GFO/IDH/MocA-like oxidoreductase" evidence="2">
    <location>
        <begin position="132"/>
        <end position="254"/>
    </location>
</feature>
<evidence type="ECO:0000313" key="4">
    <source>
        <dbReference type="EMBL" id="SDH13903.1"/>
    </source>
</evidence>
<dbReference type="Proteomes" id="UP000198956">
    <property type="component" value="Unassembled WGS sequence"/>
</dbReference>
<gene>
    <name evidence="3" type="ORF">K3F53_17345</name>
    <name evidence="4" type="ORF">SAMN04489735_101332</name>
</gene>
<evidence type="ECO:0000259" key="1">
    <source>
        <dbReference type="Pfam" id="PF01408"/>
    </source>
</evidence>
<dbReference type="OrthoDB" id="9815825at2"/>
<dbReference type="EMBL" id="FNDE01000013">
    <property type="protein sequence ID" value="SDH13903.1"/>
    <property type="molecule type" value="Genomic_DNA"/>
</dbReference>
<dbReference type="GeneID" id="97143149"/>
<dbReference type="SUPFAM" id="SSF51735">
    <property type="entry name" value="NAD(P)-binding Rossmann-fold domains"/>
    <property type="match status" value="1"/>
</dbReference>
<dbReference type="InterPro" id="IPR052515">
    <property type="entry name" value="Gfo/Idh/MocA_Oxidoreductase"/>
</dbReference>
<proteinExistence type="predicted"/>
<dbReference type="AlphaFoldDB" id="A0A1G7ZZ34"/>
<keyword evidence="6" id="KW-1185">Reference proteome</keyword>
<reference evidence="4 5" key="1">
    <citation type="submission" date="2016-10" db="EMBL/GenBank/DDBJ databases">
        <authorList>
            <person name="de Groot N.N."/>
        </authorList>
    </citation>
    <scope>NUCLEOTIDE SEQUENCE [LARGE SCALE GENOMIC DNA]</scope>
    <source>
        <strain evidence="4 5">L 420-91</strain>
    </source>
</reference>
<dbReference type="InterPro" id="IPR055170">
    <property type="entry name" value="GFO_IDH_MocA-like_dom"/>
</dbReference>
<dbReference type="RefSeq" id="WP_057897437.1">
    <property type="nucleotide sequence ID" value="NZ_CP080764.1"/>
</dbReference>
<dbReference type="InterPro" id="IPR036291">
    <property type="entry name" value="NAD(P)-bd_dom_sf"/>
</dbReference>
<dbReference type="GO" id="GO:0000166">
    <property type="term" value="F:nucleotide binding"/>
    <property type="evidence" value="ECO:0007669"/>
    <property type="project" value="InterPro"/>
</dbReference>
<evidence type="ECO:0000313" key="3">
    <source>
        <dbReference type="EMBL" id="QYY42575.1"/>
    </source>
</evidence>